<proteinExistence type="predicted"/>
<feature type="region of interest" description="Disordered" evidence="6">
    <location>
        <begin position="1833"/>
        <end position="1862"/>
    </location>
</feature>
<dbReference type="Pfam" id="PF20222">
    <property type="entry name" value="DUF6581"/>
    <property type="match status" value="1"/>
</dbReference>
<dbReference type="InterPro" id="IPR007309">
    <property type="entry name" value="TFIIIC_Bblock-bd"/>
</dbReference>
<dbReference type="Proteomes" id="UP000019376">
    <property type="component" value="Unassembled WGS sequence"/>
</dbReference>
<dbReference type="eggNOG" id="ENOG502S2X2">
    <property type="taxonomic scope" value="Eukaryota"/>
</dbReference>
<name>S7ZR05_PENO1</name>
<keyword evidence="5" id="KW-0539">Nucleus</keyword>
<accession>S7ZR05</accession>
<evidence type="ECO:0000256" key="4">
    <source>
        <dbReference type="ARBA" id="ARBA00023163"/>
    </source>
</evidence>
<feature type="region of interest" description="Disordered" evidence="6">
    <location>
        <begin position="709"/>
        <end position="735"/>
    </location>
</feature>
<evidence type="ECO:0000259" key="7">
    <source>
        <dbReference type="Pfam" id="PF04182"/>
    </source>
</evidence>
<dbReference type="PhylomeDB" id="S7ZR05"/>
<keyword evidence="3" id="KW-0238">DNA-binding</keyword>
<feature type="region of interest" description="Disordered" evidence="6">
    <location>
        <begin position="555"/>
        <end position="607"/>
    </location>
</feature>
<dbReference type="GO" id="GO:0006384">
    <property type="term" value="P:transcription initiation at RNA polymerase III promoter"/>
    <property type="evidence" value="ECO:0007669"/>
    <property type="project" value="InterPro"/>
</dbReference>
<evidence type="ECO:0000256" key="6">
    <source>
        <dbReference type="SAM" id="MobiDB-lite"/>
    </source>
</evidence>
<evidence type="ECO:0000259" key="8">
    <source>
        <dbReference type="Pfam" id="PF20222"/>
    </source>
</evidence>
<dbReference type="InterPro" id="IPR036390">
    <property type="entry name" value="WH_DNA-bd_sf"/>
</dbReference>
<dbReference type="GO" id="GO:0042791">
    <property type="term" value="P:5S class rRNA transcription by RNA polymerase III"/>
    <property type="evidence" value="ECO:0007669"/>
    <property type="project" value="TreeGrafter"/>
</dbReference>
<organism evidence="9 10">
    <name type="scientific">Penicillium oxalicum (strain 114-2 / CGMCC 5302)</name>
    <name type="common">Penicillium decumbens</name>
    <dbReference type="NCBI Taxonomy" id="933388"/>
    <lineage>
        <taxon>Eukaryota</taxon>
        <taxon>Fungi</taxon>
        <taxon>Dikarya</taxon>
        <taxon>Ascomycota</taxon>
        <taxon>Pezizomycotina</taxon>
        <taxon>Eurotiomycetes</taxon>
        <taxon>Eurotiomycetidae</taxon>
        <taxon>Eurotiales</taxon>
        <taxon>Aspergillaceae</taxon>
        <taxon>Penicillium</taxon>
    </lineage>
</organism>
<evidence type="ECO:0000256" key="3">
    <source>
        <dbReference type="ARBA" id="ARBA00023125"/>
    </source>
</evidence>
<protein>
    <submittedName>
        <fullName evidence="9">Uncharacterized protein</fullName>
    </submittedName>
</protein>
<dbReference type="HOGENOM" id="CLU_000535_0_0_1"/>
<dbReference type="SUPFAM" id="SSF46785">
    <property type="entry name" value="Winged helix' DNA-binding domain"/>
    <property type="match status" value="1"/>
</dbReference>
<dbReference type="GO" id="GO:0003677">
    <property type="term" value="F:DNA binding"/>
    <property type="evidence" value="ECO:0007669"/>
    <property type="project" value="UniProtKB-KW"/>
</dbReference>
<evidence type="ECO:0000256" key="1">
    <source>
        <dbReference type="ARBA" id="ARBA00004123"/>
    </source>
</evidence>
<feature type="region of interest" description="Disordered" evidence="6">
    <location>
        <begin position="87"/>
        <end position="116"/>
    </location>
</feature>
<feature type="region of interest" description="Disordered" evidence="6">
    <location>
        <begin position="771"/>
        <end position="800"/>
    </location>
</feature>
<dbReference type="CDD" id="cd16169">
    <property type="entry name" value="Tau138_eWH"/>
    <property type="match status" value="1"/>
</dbReference>
<dbReference type="InterPro" id="IPR046488">
    <property type="entry name" value="Sfc3/Tfc3_C"/>
</dbReference>
<keyword evidence="4" id="KW-0804">Transcription</keyword>
<dbReference type="PANTHER" id="PTHR15180:SF1">
    <property type="entry name" value="GENERAL TRANSCRIPTION FACTOR 3C POLYPEPTIDE 1"/>
    <property type="match status" value="1"/>
</dbReference>
<dbReference type="EMBL" id="KB644414">
    <property type="protein sequence ID" value="EPS32819.1"/>
    <property type="molecule type" value="Genomic_DNA"/>
</dbReference>
<evidence type="ECO:0000256" key="2">
    <source>
        <dbReference type="ARBA" id="ARBA00022553"/>
    </source>
</evidence>
<dbReference type="InterPro" id="IPR035625">
    <property type="entry name" value="Tfc3-like_eWH"/>
</dbReference>
<sequence length="1862" mass="208933">MAPSLQELIDFLLNEIALCGSQGATLSEISAAVKEFYQNTSQDSSARTQNVDRRFQAKVWSWLTRHPEVSVRPDGHWERMNLDQAEQRDAELQEAAKSGDASTESDRDEGSTSPPGVRVFVSRERMWYALTGHEPDDTKVPASEFLLLSIIAMHKSKGIAQTDLVRLSGQDKRSVPKRTDALAQKGYVEKRPIQIKSARTSLVTFRRFLKPTTGQFTAESASADPSARPIIDFDAFTAKLFGILKEFGIISRNDLKKRLEFEDRWRWRILSRALRKYERIGVLKRVKAKSQYDKFHPCVMLMREPTEADISKFNAVSGELNGNADDQGEIDDDIEDARDDAGADADAGTLEMAQDKPVIESGRIVPCWTPDRPVGNQIFDVVHRAGTAGITNLDINRICFGSIYRRPSENALHRLTDCWQLSQPSHLRHLGIVRDTAIEKTTFFYVHYSIQNFAKLVEEGDASWEAVEFPASKLKAAKFEIPPVDAKAKRDQYGFHESTVIGNLVKNGNASLFEAVAVCKPPTYLLSSSDPMPVQLPDGHFTIDMGRQAIAGTIIPSPISTRPHGGRPKGPRAKGDYRRSTLSKMERSSPAASPGPENHEERKLHQIPPTIPEHLTWERPARWTPRAGNKRAKLEGLSEKERFEALGMDETWTEYNVLVNKCPNPGVYVTPPGKRRPAGRRQGRPARSRIAVFKSEKLTSLAWFTEEKKEADHDDTGLEDTPTKKAGTHQGGMPKYMSNDPNINGSTEIKPAAQIRVTTRLSGRKRDHEILDESSTDRNAATAEGTFERPHKQPRVGAPDERVTGSLATISQDMTFDVQSVPMEVESVEPTAAQPDGEEIQTAASEKLRMASPAQIAATEKTPTPTSVALQSPAKRLNSTERTRKPPPFSRDWLSKTMNPSSTKPGHVTKLAQGLADRGGSVSLLRKKIIMEIIEKAGGAYPSTPEIWFPFATAWLKRKQKERPDNRTVKTAIRNLVEAGKLRQLTFCGKGPKGAMVTRTILAKPEMSSDDPLIKDMQRRLLAATDQRLSYSPNVELDPELTKYSGQSGIPKLILPVVSGATVQLQQKPATVLAEEQRIERRIQKELLRKLEDQLGIPHDSSGSGTKRLMKIGRRHPRQSGQDSLLGGLQTLISRPDLINDWRRARGDIARLYKHLSAIGPHAMLMHPTQLFHECSGTFGTFGAALAPRTMARKLSGGEVAKCVRELAELASAPPTVTQTGREESFHSKAERILEWELEHEDVFEEAHQETVGTYIAQTVRDEFENVPIIGPIQFDVDHLALPPRTRNLMTTRGMAMFRDIQPRWNSEWAFNRTRQTQHDSRAGPARRRIDGVDTSIRNRDRVQPDDVRVQRPRRRGALSPLDQTLYRKIMVAVVAVRVLAGGSDANRIDWDLVSAAFPKHDHVFIQDHARNILSKSRLQMAGMQRDFQERFLEAYAQKKVPSIDYNHLNKYNWPAVVEWANIELEFSTSEKAPLLPATRQEFDSIFELRPEPMPTADELYTVTSGITLNYKRGLMAHVPFAVKMTKAGARERVGPRKAELDRLDVVKTWVRANVAASESTYNPSKAEEALRPFGSLMINSAVQCLLTDRVISMGNKGRLVPGRNYDLTDYLLTSLSRKRLIDCPILKRAAYFKTTILDPQLRRAGTCDVFYHAEDGDILALINLMNDGQLTLHPRGQPRDKWGLTDGGYLTRQMDKNRLRFAIEIRSTESYVYGNPVEDRARSIPAPNPPRTNDANLPPKLPLWFDIHGHLIPQLWEMAVASVLGCVVMRQGLSAERISTMIKPAMSAWEIELLLNWLKEVGVMERQSRSEHDGWMVRPWWWLVLTEKETRAREEDSAGHENTKRSSVEPPSQGVTSVAVA</sequence>
<feature type="compositionally biased region" description="Basic and acidic residues" evidence="6">
    <location>
        <begin position="573"/>
        <end position="587"/>
    </location>
</feature>
<dbReference type="InterPro" id="IPR044210">
    <property type="entry name" value="Tfc3-like"/>
</dbReference>
<feature type="domain" description="Transcription factor tau subunit sfc3/Tfc3 C-terminal" evidence="8">
    <location>
        <begin position="1363"/>
        <end position="1780"/>
    </location>
</feature>
<dbReference type="PANTHER" id="PTHR15180">
    <property type="entry name" value="GENERAL TRANSCRIPTION FACTOR 3C POLYPEPTIDE 1"/>
    <property type="match status" value="1"/>
</dbReference>
<feature type="domain" description="B-block binding subunit of TFIIIC" evidence="7">
    <location>
        <begin position="142"/>
        <end position="210"/>
    </location>
</feature>
<comment type="subcellular location">
    <subcellularLocation>
        <location evidence="1">Nucleus</location>
    </subcellularLocation>
</comment>
<dbReference type="Pfam" id="PF04182">
    <property type="entry name" value="B-block_TFIIIC"/>
    <property type="match status" value="1"/>
</dbReference>
<evidence type="ECO:0000256" key="5">
    <source>
        <dbReference type="ARBA" id="ARBA00023242"/>
    </source>
</evidence>
<evidence type="ECO:0000313" key="9">
    <source>
        <dbReference type="EMBL" id="EPS32819.1"/>
    </source>
</evidence>
<feature type="compositionally biased region" description="Basic and acidic residues" evidence="6">
    <location>
        <begin position="1833"/>
        <end position="1848"/>
    </location>
</feature>
<keyword evidence="2" id="KW-0597">Phosphoprotein</keyword>
<dbReference type="GO" id="GO:0000127">
    <property type="term" value="C:transcription factor TFIIIC complex"/>
    <property type="evidence" value="ECO:0007669"/>
    <property type="project" value="InterPro"/>
</dbReference>
<evidence type="ECO:0000313" key="10">
    <source>
        <dbReference type="Proteomes" id="UP000019376"/>
    </source>
</evidence>
<reference evidence="9 10" key="1">
    <citation type="journal article" date="2013" name="PLoS ONE">
        <title>Genomic and secretomic analyses reveal unique features of the lignocellulolytic enzyme system of Penicillium decumbens.</title>
        <authorList>
            <person name="Liu G."/>
            <person name="Zhang L."/>
            <person name="Wei X."/>
            <person name="Zou G."/>
            <person name="Qin Y."/>
            <person name="Ma L."/>
            <person name="Li J."/>
            <person name="Zheng H."/>
            <person name="Wang S."/>
            <person name="Wang C."/>
            <person name="Xun L."/>
            <person name="Zhao G.-P."/>
            <person name="Zhou Z."/>
            <person name="Qu Y."/>
        </authorList>
    </citation>
    <scope>NUCLEOTIDE SEQUENCE [LARGE SCALE GENOMIC DNA]</scope>
    <source>
        <strain evidence="10">114-2 / CGMCC 5302</strain>
    </source>
</reference>
<dbReference type="OrthoDB" id="5403573at2759"/>
<feature type="region of interest" description="Disordered" evidence="6">
    <location>
        <begin position="849"/>
        <end position="906"/>
    </location>
</feature>
<feature type="compositionally biased region" description="Polar residues" evidence="6">
    <location>
        <begin position="861"/>
        <end position="870"/>
    </location>
</feature>
<dbReference type="GO" id="GO:0005634">
    <property type="term" value="C:nucleus"/>
    <property type="evidence" value="ECO:0007669"/>
    <property type="project" value="UniProtKB-SubCell"/>
</dbReference>
<keyword evidence="10" id="KW-1185">Reference proteome</keyword>
<feature type="compositionally biased region" description="Polar residues" evidence="6">
    <location>
        <begin position="1850"/>
        <end position="1862"/>
    </location>
</feature>
<dbReference type="STRING" id="933388.S7ZR05"/>
<gene>
    <name evidence="9" type="ORF">PDE_07779</name>
</gene>